<dbReference type="OrthoDB" id="2553962at2"/>
<comment type="caution">
    <text evidence="1">The sequence shown here is derived from an EMBL/GenBank/DDBJ whole genome shotgun (WGS) entry which is preliminary data.</text>
</comment>
<reference evidence="1" key="1">
    <citation type="submission" date="2019-07" db="EMBL/GenBank/DDBJ databases">
        <authorList>
            <person name="Wongkuna S."/>
            <person name="Scaria J."/>
        </authorList>
    </citation>
    <scope>NUCLEOTIDE SEQUENCE [LARGE SCALE GENOMIC DNA]</scope>
    <source>
        <strain evidence="1">SW178</strain>
    </source>
</reference>
<dbReference type="Proteomes" id="UP000322025">
    <property type="component" value="Unassembled WGS sequence"/>
</dbReference>
<sequence>MKELVLSRQYAVIALDGLESLHPSVAKSAVIRAIAAAKVLEEVMYTEAESDPAVFIPKLNEAVEAAKDLGKKGAKQIEEEMAGLLEADGLMEQIPDILGCDMDYYTAGVELKAYRSDEDTYIRIREGLRAEILEEGVISTECAVLLWLLRESGCIHDLFSVSEQDQVQRRMTDAAAENEIFRAMWQTEFHSAVESFAGRFLRAKHNLFKNPYLEGVNLIFPYLERRKAIFIDFVVLGTDVQSRRIAVMEHLSKMGHYVEEVKSGSETLLKIDNAYYRIFPTVKRAYKVPIQGANLVPVYQM</sequence>
<keyword evidence="2" id="KW-1185">Reference proteome</keyword>
<proteinExistence type="predicted"/>
<dbReference type="AlphaFoldDB" id="A0A5M9HZA6"/>
<gene>
    <name evidence="1" type="ORF">FNY66_14570</name>
</gene>
<organism evidence="1 2">
    <name type="scientific">Mediterraneibacter catenae</name>
    <dbReference type="NCBI Taxonomy" id="2594882"/>
    <lineage>
        <taxon>Bacteria</taxon>
        <taxon>Bacillati</taxon>
        <taxon>Bacillota</taxon>
        <taxon>Clostridia</taxon>
        <taxon>Lachnospirales</taxon>
        <taxon>Lachnospiraceae</taxon>
        <taxon>Mediterraneibacter</taxon>
    </lineage>
</organism>
<evidence type="ECO:0000313" key="1">
    <source>
        <dbReference type="EMBL" id="KAA8500255.1"/>
    </source>
</evidence>
<evidence type="ECO:0000313" key="2">
    <source>
        <dbReference type="Proteomes" id="UP000322025"/>
    </source>
</evidence>
<protein>
    <submittedName>
        <fullName evidence="1">Uncharacterized protein</fullName>
    </submittedName>
</protein>
<name>A0A5M9HZA6_9FIRM</name>
<dbReference type="RefSeq" id="WP_150311607.1">
    <property type="nucleotide sequence ID" value="NZ_VMSO01000034.1"/>
</dbReference>
<accession>A0A5M9HZA6</accession>
<dbReference type="EMBL" id="VMSO01000034">
    <property type="protein sequence ID" value="KAA8500255.1"/>
    <property type="molecule type" value="Genomic_DNA"/>
</dbReference>